<feature type="chain" id="PRO_5045053085" evidence="4">
    <location>
        <begin position="25"/>
        <end position="454"/>
    </location>
</feature>
<dbReference type="Gene3D" id="2.40.160.10">
    <property type="entry name" value="Porin"/>
    <property type="match status" value="1"/>
</dbReference>
<keyword evidence="3 4" id="KW-0732">Signal</keyword>
<dbReference type="Pfam" id="PF03573">
    <property type="entry name" value="OprD"/>
    <property type="match status" value="1"/>
</dbReference>
<keyword evidence="6" id="KW-1185">Reference proteome</keyword>
<proteinExistence type="inferred from homology"/>
<dbReference type="Proteomes" id="UP001209854">
    <property type="component" value="Unassembled WGS sequence"/>
</dbReference>
<dbReference type="RefSeq" id="WP_262564071.1">
    <property type="nucleotide sequence ID" value="NZ_JAPFCC010000001.1"/>
</dbReference>
<evidence type="ECO:0000256" key="4">
    <source>
        <dbReference type="SAM" id="SignalP"/>
    </source>
</evidence>
<evidence type="ECO:0000313" key="6">
    <source>
        <dbReference type="Proteomes" id="UP001209854"/>
    </source>
</evidence>
<evidence type="ECO:0000256" key="2">
    <source>
        <dbReference type="ARBA" id="ARBA00022448"/>
    </source>
</evidence>
<dbReference type="InterPro" id="IPR005318">
    <property type="entry name" value="OM_porin_bac"/>
</dbReference>
<sequence>MINESYLYWFVVFASGFCAAAALSDESPSVTSPFIDNATLDGKLRTVYYDVKNTEKDSTAGAWTGGLWINLRSGYLADIAGVGASFYGVTKFYQPKGNTSSYQLLNDDNKGFSKLGQAYLEIKSPSTYKNRSASFVVGRREFRSGLISASSSRTVPSTWSGFQLNGAIENLKVGGTLVNQISLRNQAGFHDLNNFSGQKIDYIIGAEITYVLPLAHEREVRFRYRNAFAKDFLQAHNGDILFTTPAGLNRKVKLGVSYYQSQKDGDLWQGKGWGGSPLFDDKASVINVHGDLIAGAWYFRAAVSHFRAPSSVKSSVSGYTQPGVYYYDLGANTHGAWDIGTSGFAEDMLYDGETAWMTGVAYSFSESVFKGLEVGYAFHYGSGMKVGIPEGRKKSVAEREHDIYLIYAFPETVLAGLKFKLKYGHYQNDRALRKAIQKEERDLRVWLDYNFLLF</sequence>
<evidence type="ECO:0000256" key="3">
    <source>
        <dbReference type="ARBA" id="ARBA00022729"/>
    </source>
</evidence>
<comment type="caution">
    <text evidence="5">The sequence shown here is derived from an EMBL/GenBank/DDBJ whole genome shotgun (WGS) entry which is preliminary data.</text>
</comment>
<evidence type="ECO:0000313" key="5">
    <source>
        <dbReference type="EMBL" id="MCW7554333.1"/>
    </source>
</evidence>
<evidence type="ECO:0000256" key="1">
    <source>
        <dbReference type="ARBA" id="ARBA00009075"/>
    </source>
</evidence>
<name>A0ABT3MY71_9GAMM</name>
<reference evidence="5 6" key="1">
    <citation type="submission" date="2022-10" db="EMBL/GenBank/DDBJ databases">
        <title>High-quality genome sequences of two octocoral-associated bacteria, Endozoicomonas euniceicola EF212 and Endozoicomonas gorgoniicola PS125.</title>
        <authorList>
            <person name="Chiou Y.-J."/>
            <person name="Chen Y.-H."/>
        </authorList>
    </citation>
    <scope>NUCLEOTIDE SEQUENCE [LARGE SCALE GENOMIC DNA]</scope>
    <source>
        <strain evidence="5 6">PS125</strain>
    </source>
</reference>
<keyword evidence="2" id="KW-0813">Transport</keyword>
<feature type="signal peptide" evidence="4">
    <location>
        <begin position="1"/>
        <end position="24"/>
    </location>
</feature>
<accession>A0ABT3MY71</accession>
<dbReference type="InterPro" id="IPR023614">
    <property type="entry name" value="Porin_dom_sf"/>
</dbReference>
<dbReference type="EMBL" id="JAPFCC010000001">
    <property type="protein sequence ID" value="MCW7554333.1"/>
    <property type="molecule type" value="Genomic_DNA"/>
</dbReference>
<gene>
    <name evidence="5" type="ORF">NX722_17245</name>
</gene>
<protein>
    <submittedName>
        <fullName evidence="5">OprD family porin</fullName>
    </submittedName>
</protein>
<organism evidence="5 6">
    <name type="scientific">Endozoicomonas gorgoniicola</name>
    <dbReference type="NCBI Taxonomy" id="1234144"/>
    <lineage>
        <taxon>Bacteria</taxon>
        <taxon>Pseudomonadati</taxon>
        <taxon>Pseudomonadota</taxon>
        <taxon>Gammaproteobacteria</taxon>
        <taxon>Oceanospirillales</taxon>
        <taxon>Endozoicomonadaceae</taxon>
        <taxon>Endozoicomonas</taxon>
    </lineage>
</organism>
<dbReference type="PANTHER" id="PTHR34596:SF2">
    <property type="entry name" value="CHITOPORIN"/>
    <property type="match status" value="1"/>
</dbReference>
<dbReference type="PANTHER" id="PTHR34596">
    <property type="entry name" value="CHITOPORIN"/>
    <property type="match status" value="1"/>
</dbReference>
<comment type="similarity">
    <text evidence="1">Belongs to the outer membrane porin (Opr) (TC 1.B.25) family.</text>
</comment>